<evidence type="ECO:0000256" key="6">
    <source>
        <dbReference type="SAM" id="MobiDB-lite"/>
    </source>
</evidence>
<sequence length="648" mass="74026">MALLSGVQIEGPSRNGRSTSPASSCTLGHEDEETVQVVGVNITNWINHVDSSQRQQVHGNTAQQARLTSQRNFQLGDVIEVKNTRLGDHRVDFIQVKHVSRNTVSGRKFRGVPFTRTRNMSGRLPKKVNEVCMMLHFRREDGRTPDDFPLLVDVTEEFVVRKRNLIFTNATFPEHSALHRPTRGKRRVRNHHIRQRGNIVCRWKWTIFFLENRSAANIEEETFERITAAEVNERRYFVPEELLCNRWRGGRVRGGCWIPGQSQDTNAIDISDISHQPGRQFRARNQKYTFFDAFSGAGGVSRGAQTAGFRVSHAIDKSPKVWETYSLNFPETELYKGPIDKFMRETNDSSIRVDVLHISPPCQYFSPAHTRPSAHDDDNKFAQFSCSSLVKRLRPRLVTIEQTYGVLHDRHRPYFHTLIGDLTQLGYSVRWRIVSLCTWGLPQTRKRLIVIAAGPGERLPDFPPPTHSENGEGGLRPYTTIRQALGSLLVDDSLHNLTARSLFQVRKRPLSFDTLLGTIRTGMGDFYYPDGTRRYTLREFACLQGFPNYHKFRGMAKSIKSQIGNAFPPSCVKFLYRHLEKWLLEQDDISPYQPSADDVVMIDAEVSDTGSSDSDLQDIMNHTIDLTGEDELGAQWHINNPTDFMDLT</sequence>
<dbReference type="InterPro" id="IPR029063">
    <property type="entry name" value="SAM-dependent_MTases_sf"/>
</dbReference>
<organism evidence="7 8">
    <name type="scientific">Pochonia chlamydosporia 170</name>
    <dbReference type="NCBI Taxonomy" id="1380566"/>
    <lineage>
        <taxon>Eukaryota</taxon>
        <taxon>Fungi</taxon>
        <taxon>Dikarya</taxon>
        <taxon>Ascomycota</taxon>
        <taxon>Pezizomycotina</taxon>
        <taxon>Sordariomycetes</taxon>
        <taxon>Hypocreomycetidae</taxon>
        <taxon>Hypocreales</taxon>
        <taxon>Clavicipitaceae</taxon>
        <taxon>Pochonia</taxon>
    </lineage>
</organism>
<dbReference type="Pfam" id="PF00145">
    <property type="entry name" value="DNA_methylase"/>
    <property type="match status" value="2"/>
</dbReference>
<reference evidence="7 8" key="1">
    <citation type="journal article" date="2016" name="PLoS Pathog.">
        <title>Biosynthesis of antibiotic leucinostatins in bio-control fungus Purpureocillium lilacinum and their inhibition on phytophthora revealed by genome mining.</title>
        <authorList>
            <person name="Wang G."/>
            <person name="Liu Z."/>
            <person name="Lin R."/>
            <person name="Li E."/>
            <person name="Mao Z."/>
            <person name="Ling J."/>
            <person name="Yang Y."/>
            <person name="Yin W.B."/>
            <person name="Xie B."/>
        </authorList>
    </citation>
    <scope>NUCLEOTIDE SEQUENCE [LARGE SCALE GENOMIC DNA]</scope>
    <source>
        <strain evidence="7">170</strain>
    </source>
</reference>
<protein>
    <recommendedName>
        <fullName evidence="1">DNA (cytosine-5-)-methyltransferase</fullName>
        <ecNumber evidence="1">2.1.1.37</ecNumber>
    </recommendedName>
</protein>
<evidence type="ECO:0000256" key="3">
    <source>
        <dbReference type="ARBA" id="ARBA00022679"/>
    </source>
</evidence>
<dbReference type="GO" id="GO:0044027">
    <property type="term" value="P:negative regulation of gene expression via chromosomal CpG island methylation"/>
    <property type="evidence" value="ECO:0007669"/>
    <property type="project" value="TreeGrafter"/>
</dbReference>
<dbReference type="GO" id="GO:0005634">
    <property type="term" value="C:nucleus"/>
    <property type="evidence" value="ECO:0007669"/>
    <property type="project" value="TreeGrafter"/>
</dbReference>
<keyword evidence="2 5" id="KW-0489">Methyltransferase</keyword>
<keyword evidence="4 5" id="KW-0949">S-adenosyl-L-methionine</keyword>
<dbReference type="GO" id="GO:0003886">
    <property type="term" value="F:DNA (cytosine-5-)-methyltransferase activity"/>
    <property type="evidence" value="ECO:0007669"/>
    <property type="project" value="UniProtKB-EC"/>
</dbReference>
<evidence type="ECO:0000256" key="2">
    <source>
        <dbReference type="ARBA" id="ARBA00022603"/>
    </source>
</evidence>
<name>A0A179FSK9_METCM</name>
<dbReference type="Gene3D" id="3.90.120.10">
    <property type="entry name" value="DNA Methylase, subunit A, domain 2"/>
    <property type="match status" value="1"/>
</dbReference>
<dbReference type="InterPro" id="IPR001525">
    <property type="entry name" value="C5_MeTfrase"/>
</dbReference>
<proteinExistence type="inferred from homology"/>
<dbReference type="GO" id="GO:0003677">
    <property type="term" value="F:DNA binding"/>
    <property type="evidence" value="ECO:0007669"/>
    <property type="project" value="TreeGrafter"/>
</dbReference>
<dbReference type="EMBL" id="LSBJ02000003">
    <property type="protein sequence ID" value="OAQ68584.1"/>
    <property type="molecule type" value="Genomic_DNA"/>
</dbReference>
<dbReference type="KEGG" id="pchm:VFPPC_04806"/>
<dbReference type="PANTHER" id="PTHR10629">
    <property type="entry name" value="CYTOSINE-SPECIFIC METHYLTRANSFERASE"/>
    <property type="match status" value="1"/>
</dbReference>
<dbReference type="PRINTS" id="PR00105">
    <property type="entry name" value="C5METTRFRASE"/>
</dbReference>
<dbReference type="GO" id="GO:0032259">
    <property type="term" value="P:methylation"/>
    <property type="evidence" value="ECO:0007669"/>
    <property type="project" value="UniProtKB-KW"/>
</dbReference>
<dbReference type="GeneID" id="28848085"/>
<dbReference type="EC" id="2.1.1.37" evidence="1"/>
<keyword evidence="3 5" id="KW-0808">Transferase</keyword>
<comment type="caution">
    <text evidence="7">The sequence shown here is derived from an EMBL/GenBank/DDBJ whole genome shotgun (WGS) entry which is preliminary data.</text>
</comment>
<evidence type="ECO:0000256" key="1">
    <source>
        <dbReference type="ARBA" id="ARBA00011975"/>
    </source>
</evidence>
<evidence type="ECO:0000256" key="5">
    <source>
        <dbReference type="PROSITE-ProRule" id="PRU01016"/>
    </source>
</evidence>
<dbReference type="PROSITE" id="PS51679">
    <property type="entry name" value="SAM_MT_C5"/>
    <property type="match status" value="1"/>
</dbReference>
<dbReference type="RefSeq" id="XP_018145434.1">
    <property type="nucleotide sequence ID" value="XM_018284091.1"/>
</dbReference>
<comment type="similarity">
    <text evidence="5">Belongs to the class I-like SAM-binding methyltransferase superfamily. C5-methyltransferase family.</text>
</comment>
<feature type="region of interest" description="Disordered" evidence="6">
    <location>
        <begin position="1"/>
        <end position="30"/>
    </location>
</feature>
<accession>A0A179FSK9</accession>
<gene>
    <name evidence="7" type="ORF">VFPPC_04806</name>
</gene>
<keyword evidence="8" id="KW-1185">Reference proteome</keyword>
<dbReference type="InterPro" id="IPR050390">
    <property type="entry name" value="C5-Methyltransferase"/>
</dbReference>
<evidence type="ECO:0000313" key="7">
    <source>
        <dbReference type="EMBL" id="OAQ68584.1"/>
    </source>
</evidence>
<evidence type="ECO:0000256" key="4">
    <source>
        <dbReference type="ARBA" id="ARBA00022691"/>
    </source>
</evidence>
<dbReference type="Proteomes" id="UP000078397">
    <property type="component" value="Unassembled WGS sequence"/>
</dbReference>
<dbReference type="SUPFAM" id="SSF53335">
    <property type="entry name" value="S-adenosyl-L-methionine-dependent methyltransferases"/>
    <property type="match status" value="1"/>
</dbReference>
<evidence type="ECO:0000313" key="8">
    <source>
        <dbReference type="Proteomes" id="UP000078397"/>
    </source>
</evidence>
<feature type="active site" evidence="5">
    <location>
        <position position="362"/>
    </location>
</feature>
<dbReference type="Gene3D" id="3.40.50.150">
    <property type="entry name" value="Vaccinia Virus protein VP39"/>
    <property type="match status" value="1"/>
</dbReference>
<dbReference type="PANTHER" id="PTHR10629:SF52">
    <property type="entry name" value="DNA (CYTOSINE-5)-METHYLTRANSFERASE 1"/>
    <property type="match status" value="1"/>
</dbReference>
<dbReference type="AlphaFoldDB" id="A0A179FSK9"/>
<feature type="compositionally biased region" description="Polar residues" evidence="6">
    <location>
        <begin position="15"/>
        <end position="26"/>
    </location>
</feature>
<dbReference type="OrthoDB" id="414133at2759"/>
<dbReference type="STRING" id="1380566.A0A179FSK9"/>